<evidence type="ECO:0000313" key="2">
    <source>
        <dbReference type="Proteomes" id="UP000599391"/>
    </source>
</evidence>
<dbReference type="AlphaFoldDB" id="A0A8J7HEQ9"/>
<organism evidence="1 2">
    <name type="scientific">Atlanticothrix silvestris CENA357</name>
    <dbReference type="NCBI Taxonomy" id="1725252"/>
    <lineage>
        <taxon>Bacteria</taxon>
        <taxon>Bacillati</taxon>
        <taxon>Cyanobacteriota</taxon>
        <taxon>Cyanophyceae</taxon>
        <taxon>Nostocales</taxon>
        <taxon>Nodulariaceae</taxon>
        <taxon>Atlanticothrix</taxon>
        <taxon>Atlanticothrix silvestris</taxon>
    </lineage>
</organism>
<name>A0A8J7HEQ9_9CYAN</name>
<accession>A0A8J7HEQ9</accession>
<gene>
    <name evidence="1" type="ORF">I8751_18960</name>
</gene>
<dbReference type="Proteomes" id="UP000599391">
    <property type="component" value="Unassembled WGS sequence"/>
</dbReference>
<keyword evidence="2" id="KW-1185">Reference proteome</keyword>
<proteinExistence type="predicted"/>
<dbReference type="RefSeq" id="WP_214440650.1">
    <property type="nucleotide sequence ID" value="NZ_JAECZB010000072.1"/>
</dbReference>
<protein>
    <submittedName>
        <fullName evidence="1">Uncharacterized protein</fullName>
    </submittedName>
</protein>
<reference evidence="1 2" key="1">
    <citation type="journal article" date="2021" name="Int. J. Syst. Evol. Microbiol.">
        <title>Amazonocrinis nigriterrae gen. nov., sp. nov., Atlanticothrix silvestris gen. nov., sp. nov. and Dendronalium phyllosphericum gen. nov., sp. nov., nostocacean cyanobacteria from Brazilian environments.</title>
        <authorList>
            <person name="Alvarenga D.O."/>
            <person name="Andreote A.P.D."/>
            <person name="Branco L.H.Z."/>
            <person name="Delbaje E."/>
            <person name="Cruz R.B."/>
            <person name="Varani A.M."/>
            <person name="Fiore M.F."/>
        </authorList>
    </citation>
    <scope>NUCLEOTIDE SEQUENCE [LARGE SCALE GENOMIC DNA]</scope>
    <source>
        <strain evidence="1 2">CENA357</strain>
    </source>
</reference>
<evidence type="ECO:0000313" key="1">
    <source>
        <dbReference type="EMBL" id="MBH8554408.1"/>
    </source>
</evidence>
<sequence>MNSAIISSFELLVKPIAPPDAPVNRRAIQAYFLFISNLNDASEPTVTLSLKFTANGMPLVTDKLVTIFDAGLGNNFGTLNPDGTTEDYLLPSGYTGLFLLQPKNLAPDAPDLEIRGVAEISLLPGSEANSANLLLTPQQRGTFLPVQPGTEDFDQQAYTLPTPDGKYMFELTK</sequence>
<dbReference type="EMBL" id="JAECZB010000072">
    <property type="protein sequence ID" value="MBH8554408.1"/>
    <property type="molecule type" value="Genomic_DNA"/>
</dbReference>
<comment type="caution">
    <text evidence="1">The sequence shown here is derived from an EMBL/GenBank/DDBJ whole genome shotgun (WGS) entry which is preliminary data.</text>
</comment>